<keyword evidence="3" id="KW-1185">Reference proteome</keyword>
<name>E8T6Z4_THEA1</name>
<dbReference type="KEGG" id="tam:Theam_1759"/>
<evidence type="ECO:0000313" key="3">
    <source>
        <dbReference type="Proteomes" id="UP000006362"/>
    </source>
</evidence>
<dbReference type="Proteomes" id="UP000006362">
    <property type="component" value="Plasmid pTHEAM01"/>
</dbReference>
<feature type="chain" id="PRO_5003230620" description="Lipoprotein" evidence="1">
    <location>
        <begin position="23"/>
        <end position="111"/>
    </location>
</feature>
<organism evidence="2 3">
    <name type="scientific">Thermovibrio ammonificans (strain DSM 15698 / JCM 12110 / HB-1)</name>
    <dbReference type="NCBI Taxonomy" id="648996"/>
    <lineage>
        <taxon>Bacteria</taxon>
        <taxon>Pseudomonadati</taxon>
        <taxon>Aquificota</taxon>
        <taxon>Aquificia</taxon>
        <taxon>Desulfurobacteriales</taxon>
        <taxon>Desulfurobacteriaceae</taxon>
        <taxon>Thermovibrio</taxon>
    </lineage>
</organism>
<protein>
    <recommendedName>
        <fullName evidence="4">Lipoprotein</fullName>
    </recommendedName>
</protein>
<keyword evidence="1" id="KW-0732">Signal</keyword>
<geneLocation type="plasmid" evidence="2 3">
    <name>pTHEAM01</name>
</geneLocation>
<sequence length="111" mass="12338">MGVRSAAIAVIAGLVIAGSSYGACNSCGQEPHYRELPYPTCLSQVELIIQNSYAYGPQDIRRILPFVEQANRAFYRCGRFKIATGEDITVIVDSEKGIVYLTRYPFSPEER</sequence>
<dbReference type="EMBL" id="CP002445">
    <property type="protein sequence ID" value="ADU97715.1"/>
    <property type="molecule type" value="Genomic_DNA"/>
</dbReference>
<feature type="signal peptide" evidence="1">
    <location>
        <begin position="1"/>
        <end position="22"/>
    </location>
</feature>
<evidence type="ECO:0000313" key="2">
    <source>
        <dbReference type="EMBL" id="ADU97715.1"/>
    </source>
</evidence>
<dbReference type="AlphaFoldDB" id="E8T6Z4"/>
<dbReference type="HOGENOM" id="CLU_2157162_0_0_0"/>
<evidence type="ECO:0008006" key="4">
    <source>
        <dbReference type="Google" id="ProtNLM"/>
    </source>
</evidence>
<proteinExistence type="predicted"/>
<keyword evidence="2" id="KW-0614">Plasmid</keyword>
<dbReference type="RefSeq" id="WP_013524919.1">
    <property type="nucleotide sequence ID" value="NC_014917.1"/>
</dbReference>
<evidence type="ECO:0000256" key="1">
    <source>
        <dbReference type="SAM" id="SignalP"/>
    </source>
</evidence>
<accession>E8T6Z4</accession>
<reference evidence="2" key="1">
    <citation type="submission" date="2011-01" db="EMBL/GenBank/DDBJ databases">
        <title>Complete sequence of plasmid of Thermovibrio ammonificans HB-1.</title>
        <authorList>
            <consortium name="US DOE Joint Genome Institute"/>
            <person name="Lucas S."/>
            <person name="Copeland A."/>
            <person name="Lapidus A."/>
            <person name="Cheng J.-F."/>
            <person name="Goodwin L."/>
            <person name="Pitluck S."/>
            <person name="Davenport K."/>
            <person name="Detter J.C."/>
            <person name="Han C."/>
            <person name="Tapia R."/>
            <person name="Land M."/>
            <person name="Hauser L."/>
            <person name="Kyrpides N."/>
            <person name="Ivanova N."/>
            <person name="Ovchinnikova G."/>
            <person name="Vetriani C."/>
            <person name="Woyke T."/>
        </authorList>
    </citation>
    <scope>NUCLEOTIDE SEQUENCE [LARGE SCALE GENOMIC DNA]</scope>
    <source>
        <strain evidence="2">HB-1</strain>
        <plasmid evidence="2">pTHEAM01</plasmid>
    </source>
</reference>
<gene>
    <name evidence="2" type="ordered locus">Theam_1759</name>
</gene>